<feature type="region of interest" description="Disordered" evidence="1">
    <location>
        <begin position="102"/>
        <end position="130"/>
    </location>
</feature>
<organism evidence="2 3">
    <name type="scientific">Vitis vinifera</name>
    <name type="common">Grape</name>
    <dbReference type="NCBI Taxonomy" id="29760"/>
    <lineage>
        <taxon>Eukaryota</taxon>
        <taxon>Viridiplantae</taxon>
        <taxon>Streptophyta</taxon>
        <taxon>Embryophyta</taxon>
        <taxon>Tracheophyta</taxon>
        <taxon>Spermatophyta</taxon>
        <taxon>Magnoliopsida</taxon>
        <taxon>eudicotyledons</taxon>
        <taxon>Gunneridae</taxon>
        <taxon>Pentapetalae</taxon>
        <taxon>rosids</taxon>
        <taxon>Vitales</taxon>
        <taxon>Vitaceae</taxon>
        <taxon>Viteae</taxon>
        <taxon>Vitis</taxon>
    </lineage>
</organism>
<keyword evidence="3" id="KW-1185">Reference proteome</keyword>
<dbReference type="Pfam" id="PF07816">
    <property type="entry name" value="DUF1645"/>
    <property type="match status" value="1"/>
</dbReference>
<dbReference type="EMBL" id="CP126665">
    <property type="protein sequence ID" value="WKA10017.1"/>
    <property type="molecule type" value="Genomic_DNA"/>
</dbReference>
<dbReference type="Proteomes" id="UP001227230">
    <property type="component" value="Chromosome 18"/>
</dbReference>
<dbReference type="InterPro" id="IPR012442">
    <property type="entry name" value="DUF1645_plant"/>
</dbReference>
<dbReference type="PANTHER" id="PTHR33095">
    <property type="entry name" value="OS07G0619500 PROTEIN"/>
    <property type="match status" value="1"/>
</dbReference>
<feature type="compositionally biased region" description="Low complexity" evidence="1">
    <location>
        <begin position="273"/>
        <end position="288"/>
    </location>
</feature>
<name>A0ABY9DRM8_VITVI</name>
<feature type="region of interest" description="Disordered" evidence="1">
    <location>
        <begin position="267"/>
        <end position="290"/>
    </location>
</feature>
<proteinExistence type="predicted"/>
<evidence type="ECO:0000313" key="3">
    <source>
        <dbReference type="Proteomes" id="UP001227230"/>
    </source>
</evidence>
<feature type="compositionally biased region" description="Basic and acidic residues" evidence="1">
    <location>
        <begin position="220"/>
        <end position="234"/>
    </location>
</feature>
<evidence type="ECO:0000256" key="1">
    <source>
        <dbReference type="SAM" id="MobiDB-lite"/>
    </source>
</evidence>
<gene>
    <name evidence="2" type="ORF">VitviT2T_027619</name>
</gene>
<protein>
    <submittedName>
        <fullName evidence="2">Uncharacterized protein</fullName>
    </submittedName>
</protein>
<sequence length="400" mass="44591">MVNNLSLPPPLSPFSLHCPYNVAHRLSHNHLCCSIHQTGRREKMEMEVMIPVASMDFDFTHVDSSGHLSCPSTPKRLGSYYFSAPTSPSRLSEIYRDFDHFSSTKSNGSPPRVPFDWEEKPGTPKSSSKVVTANKDDDFAFDFSEELEKASLSAEELFDGGKIRPLKPPPGLQLGAGAEVLSTRKPPLSSSRSPVLRGKSIVREAFSPRKNKNVDAAADFPRRTEQERGRERGLDLPTSRSGRRTRSLSPFRVSELVWEEEEQQMNKQSSLISKPTTASAITPSSSSKGSKKWRLKDFLLFRSASEGRATDRDPFRKYAGLFRKQDIKNDSFRSIDSSGSMSKRRGPVSAHELHYTVNRAASEDLKKKTFLPYKQGILGRLAFNPALHALTNGFGTLGRG</sequence>
<reference evidence="2 3" key="1">
    <citation type="journal article" date="2023" name="Hortic Res">
        <title>The complete reference genome for grapevine (Vitis vinifera L.) genetics and breeding.</title>
        <authorList>
            <person name="Shi X."/>
            <person name="Cao S."/>
            <person name="Wang X."/>
            <person name="Huang S."/>
            <person name="Wang Y."/>
            <person name="Liu Z."/>
            <person name="Liu W."/>
            <person name="Leng X."/>
            <person name="Peng Y."/>
            <person name="Wang N."/>
            <person name="Wang Y."/>
            <person name="Ma Z."/>
            <person name="Xu X."/>
            <person name="Zhang F."/>
            <person name="Xue H."/>
            <person name="Zhong H."/>
            <person name="Wang Y."/>
            <person name="Zhang K."/>
            <person name="Velt A."/>
            <person name="Avia K."/>
            <person name="Holtgrawe D."/>
            <person name="Grimplet J."/>
            <person name="Matus J.T."/>
            <person name="Ware D."/>
            <person name="Wu X."/>
            <person name="Wang H."/>
            <person name="Liu C."/>
            <person name="Fang Y."/>
            <person name="Rustenholz C."/>
            <person name="Cheng Z."/>
            <person name="Xiao H."/>
            <person name="Zhou Y."/>
        </authorList>
    </citation>
    <scope>NUCLEOTIDE SEQUENCE [LARGE SCALE GENOMIC DNA]</scope>
    <source>
        <strain evidence="3">cv. Pinot noir / PN40024</strain>
        <tissue evidence="2">Leaf</tissue>
    </source>
</reference>
<accession>A0ABY9DRM8</accession>
<evidence type="ECO:0000313" key="2">
    <source>
        <dbReference type="EMBL" id="WKA10017.1"/>
    </source>
</evidence>
<dbReference type="PANTHER" id="PTHR33095:SF14">
    <property type="entry name" value="AR781"/>
    <property type="match status" value="1"/>
</dbReference>
<feature type="region of interest" description="Disordered" evidence="1">
    <location>
        <begin position="212"/>
        <end position="247"/>
    </location>
</feature>